<evidence type="ECO:0000256" key="1">
    <source>
        <dbReference type="SAM" id="Phobius"/>
    </source>
</evidence>
<evidence type="ECO:0000313" key="3">
    <source>
        <dbReference type="Proteomes" id="UP000053776"/>
    </source>
</evidence>
<dbReference type="OrthoDB" id="389374at2759"/>
<name>A0A0J9TIT6_PLAVI</name>
<proteinExistence type="predicted"/>
<protein>
    <recommendedName>
        <fullName evidence="4">Variable surface protein</fullName>
    </recommendedName>
</protein>
<dbReference type="Proteomes" id="UP000053776">
    <property type="component" value="Unassembled WGS sequence"/>
</dbReference>
<feature type="transmembrane region" description="Helical" evidence="1">
    <location>
        <begin position="247"/>
        <end position="270"/>
    </location>
</feature>
<dbReference type="AlphaFoldDB" id="A0A0J9TIT6"/>
<keyword evidence="1" id="KW-0812">Transmembrane</keyword>
<sequence>MKALFIYHIKNKVNIIIYGVHEQNPSDIFKIQNFSSIFDKYNSIFTQNFDSSYEPPKEACQGIKPLDLDNDISFQANCVKCMKYLDYLDKTYKEQHQEKDQKEGITYLYLWLYDNELHKDTYTNKNTLDLFEKLLKSFGDNCILDSNLEQLYKGYVKSKLDNNMNKLYYLYYKFYILSSDGTCKKGNCDCAQNCVDLYNTYKEVCDNDGYTHFCNELYNFAHKYNAYIIEHTNCNNKKKYLLPTRKYNISLILAPIFITLIVSSILFILYKVFKLFFF</sequence>
<keyword evidence="1" id="KW-1133">Transmembrane helix</keyword>
<evidence type="ECO:0000313" key="2">
    <source>
        <dbReference type="EMBL" id="KMZ94652.1"/>
    </source>
</evidence>
<gene>
    <name evidence="2" type="ORF">PVMG_02541</name>
</gene>
<keyword evidence="1" id="KW-0472">Membrane</keyword>
<reference evidence="2 3" key="1">
    <citation type="submission" date="2011-08" db="EMBL/GenBank/DDBJ databases">
        <title>The Genome Sequence of Plasmodium vivax Mauritania I.</title>
        <authorList>
            <consortium name="The Broad Institute Genome Sequencing Platform"/>
            <consortium name="The Broad Institute Genome Sequencing Center for Infectious Disease"/>
            <person name="Neafsey D."/>
            <person name="Carlton J."/>
            <person name="Barnwell J."/>
            <person name="Collins W."/>
            <person name="Escalante A."/>
            <person name="Mullikin J."/>
            <person name="Saul A."/>
            <person name="Guigo R."/>
            <person name="Camara F."/>
            <person name="Young S.K."/>
            <person name="Zeng Q."/>
            <person name="Gargeya S."/>
            <person name="Fitzgerald M."/>
            <person name="Haas B."/>
            <person name="Abouelleil A."/>
            <person name="Alvarado L."/>
            <person name="Arachchi H.M."/>
            <person name="Berlin A."/>
            <person name="Brown A."/>
            <person name="Chapman S.B."/>
            <person name="Chen Z."/>
            <person name="Dunbar C."/>
            <person name="Freedman E."/>
            <person name="Gearin G."/>
            <person name="Gellesch M."/>
            <person name="Goldberg J."/>
            <person name="Griggs A."/>
            <person name="Gujja S."/>
            <person name="Heiman D."/>
            <person name="Howarth C."/>
            <person name="Larson L."/>
            <person name="Lui A."/>
            <person name="MacDonald P.J.P."/>
            <person name="Montmayeur A."/>
            <person name="Murphy C."/>
            <person name="Neiman D."/>
            <person name="Pearson M."/>
            <person name="Priest M."/>
            <person name="Roberts A."/>
            <person name="Saif S."/>
            <person name="Shea T."/>
            <person name="Shenoy N."/>
            <person name="Sisk P."/>
            <person name="Stolte C."/>
            <person name="Sykes S."/>
            <person name="Wortman J."/>
            <person name="Nusbaum C."/>
            <person name="Birren B."/>
        </authorList>
    </citation>
    <scope>NUCLEOTIDE SEQUENCE [LARGE SCALE GENOMIC DNA]</scope>
    <source>
        <strain evidence="2 3">Mauritania I</strain>
    </source>
</reference>
<accession>A0A0J9TIT6</accession>
<dbReference type="EMBL" id="KQ235014">
    <property type="protein sequence ID" value="KMZ94652.1"/>
    <property type="molecule type" value="Genomic_DNA"/>
</dbReference>
<evidence type="ECO:0008006" key="4">
    <source>
        <dbReference type="Google" id="ProtNLM"/>
    </source>
</evidence>
<organism evidence="2 3">
    <name type="scientific">Plasmodium vivax Mauritania I</name>
    <dbReference type="NCBI Taxonomy" id="1035515"/>
    <lineage>
        <taxon>Eukaryota</taxon>
        <taxon>Sar</taxon>
        <taxon>Alveolata</taxon>
        <taxon>Apicomplexa</taxon>
        <taxon>Aconoidasida</taxon>
        <taxon>Haemosporida</taxon>
        <taxon>Plasmodiidae</taxon>
        <taxon>Plasmodium</taxon>
        <taxon>Plasmodium (Plasmodium)</taxon>
    </lineage>
</organism>